<dbReference type="Pfam" id="PF04564">
    <property type="entry name" value="U-box"/>
    <property type="match status" value="1"/>
</dbReference>
<dbReference type="SUPFAM" id="SSF57850">
    <property type="entry name" value="RING/U-box"/>
    <property type="match status" value="1"/>
</dbReference>
<protein>
    <recommendedName>
        <fullName evidence="1">U-box domain-containing protein</fullName>
    </recommendedName>
</protein>
<gene>
    <name evidence="2" type="ORF">FisN_14Lh379</name>
</gene>
<sequence length="150" mass="17393">MASFSALEHEEIPLHFICPISQCIMMHPVMTRSGHNYERKAILTWLKEKNNTCPMTRNTLTVKDLISNRALCSVIQAWCVANKVPQETTDDREDDSAILLTCTISQLQNEWKSNNTSPEHSHDAIIDRAWRKRAELRKIPNFQHTHSVRR</sequence>
<dbReference type="AlphaFoldDB" id="A0A1Z5JHX7"/>
<dbReference type="InterPro" id="IPR013083">
    <property type="entry name" value="Znf_RING/FYVE/PHD"/>
</dbReference>
<evidence type="ECO:0000313" key="2">
    <source>
        <dbReference type="EMBL" id="GAX13613.1"/>
    </source>
</evidence>
<dbReference type="SMART" id="SM00504">
    <property type="entry name" value="Ubox"/>
    <property type="match status" value="1"/>
</dbReference>
<dbReference type="InterPro" id="IPR003613">
    <property type="entry name" value="Ubox_domain"/>
</dbReference>
<dbReference type="GO" id="GO:0016567">
    <property type="term" value="P:protein ubiquitination"/>
    <property type="evidence" value="ECO:0007669"/>
    <property type="project" value="InterPro"/>
</dbReference>
<dbReference type="EMBL" id="BDSP01000071">
    <property type="protein sequence ID" value="GAX13613.1"/>
    <property type="molecule type" value="Genomic_DNA"/>
</dbReference>
<dbReference type="PANTHER" id="PTHR22849:SF128">
    <property type="entry name" value="U-BOX DOMAIN-CONTAINING PROTEIN"/>
    <property type="match status" value="1"/>
</dbReference>
<dbReference type="Proteomes" id="UP000198406">
    <property type="component" value="Unassembled WGS sequence"/>
</dbReference>
<name>A0A1Z5JHX7_FISSO</name>
<reference evidence="2 3" key="1">
    <citation type="journal article" date="2015" name="Plant Cell">
        <title>Oil accumulation by the oleaginous diatom Fistulifera solaris as revealed by the genome and transcriptome.</title>
        <authorList>
            <person name="Tanaka T."/>
            <person name="Maeda Y."/>
            <person name="Veluchamy A."/>
            <person name="Tanaka M."/>
            <person name="Abida H."/>
            <person name="Marechal E."/>
            <person name="Bowler C."/>
            <person name="Muto M."/>
            <person name="Sunaga Y."/>
            <person name="Tanaka M."/>
            <person name="Yoshino T."/>
            <person name="Taniguchi T."/>
            <person name="Fukuda Y."/>
            <person name="Nemoto M."/>
            <person name="Matsumoto M."/>
            <person name="Wong P.S."/>
            <person name="Aburatani S."/>
            <person name="Fujibuchi W."/>
        </authorList>
    </citation>
    <scope>NUCLEOTIDE SEQUENCE [LARGE SCALE GENOMIC DNA]</scope>
    <source>
        <strain evidence="2 3">JPCC DA0580</strain>
    </source>
</reference>
<dbReference type="OrthoDB" id="424220at2759"/>
<dbReference type="InParanoid" id="A0A1Z5JHX7"/>
<dbReference type="PROSITE" id="PS51698">
    <property type="entry name" value="U_BOX"/>
    <property type="match status" value="1"/>
</dbReference>
<feature type="domain" description="U-box" evidence="1">
    <location>
        <begin position="11"/>
        <end position="85"/>
    </location>
</feature>
<dbReference type="GO" id="GO:0061630">
    <property type="term" value="F:ubiquitin protein ligase activity"/>
    <property type="evidence" value="ECO:0007669"/>
    <property type="project" value="InterPro"/>
</dbReference>
<evidence type="ECO:0000259" key="1">
    <source>
        <dbReference type="PROSITE" id="PS51698"/>
    </source>
</evidence>
<dbReference type="Gene3D" id="3.30.40.10">
    <property type="entry name" value="Zinc/RING finger domain, C3HC4 (zinc finger)"/>
    <property type="match status" value="1"/>
</dbReference>
<evidence type="ECO:0000313" key="3">
    <source>
        <dbReference type="Proteomes" id="UP000198406"/>
    </source>
</evidence>
<accession>A0A1Z5JHX7</accession>
<dbReference type="InterPro" id="IPR045185">
    <property type="entry name" value="PUB22/23/24-like"/>
</dbReference>
<comment type="caution">
    <text evidence="2">The sequence shown here is derived from an EMBL/GenBank/DDBJ whole genome shotgun (WGS) entry which is preliminary data.</text>
</comment>
<proteinExistence type="predicted"/>
<dbReference type="PANTHER" id="PTHR22849">
    <property type="entry name" value="WDSAM1 PROTEIN"/>
    <property type="match status" value="1"/>
</dbReference>
<keyword evidence="3" id="KW-1185">Reference proteome</keyword>
<dbReference type="CDD" id="cd16655">
    <property type="entry name" value="RING-Ubox_WDSUB1-like"/>
    <property type="match status" value="1"/>
</dbReference>
<organism evidence="2 3">
    <name type="scientific">Fistulifera solaris</name>
    <name type="common">Oleaginous diatom</name>
    <dbReference type="NCBI Taxonomy" id="1519565"/>
    <lineage>
        <taxon>Eukaryota</taxon>
        <taxon>Sar</taxon>
        <taxon>Stramenopiles</taxon>
        <taxon>Ochrophyta</taxon>
        <taxon>Bacillariophyta</taxon>
        <taxon>Bacillariophyceae</taxon>
        <taxon>Bacillariophycidae</taxon>
        <taxon>Naviculales</taxon>
        <taxon>Naviculaceae</taxon>
        <taxon>Fistulifera</taxon>
    </lineage>
</organism>